<organism evidence="1 2">
    <name type="scientific">Angustibacter luteus</name>
    <dbReference type="NCBI Taxonomy" id="658456"/>
    <lineage>
        <taxon>Bacteria</taxon>
        <taxon>Bacillati</taxon>
        <taxon>Actinomycetota</taxon>
        <taxon>Actinomycetes</taxon>
        <taxon>Kineosporiales</taxon>
        <taxon>Kineosporiaceae</taxon>
    </lineage>
</organism>
<evidence type="ECO:0000313" key="1">
    <source>
        <dbReference type="EMBL" id="MFC6009283.1"/>
    </source>
</evidence>
<comment type="caution">
    <text evidence="1">The sequence shown here is derived from an EMBL/GenBank/DDBJ whole genome shotgun (WGS) entry which is preliminary data.</text>
</comment>
<name>A0ABW1JKP8_9ACTN</name>
<reference evidence="2" key="1">
    <citation type="journal article" date="2019" name="Int. J. Syst. Evol. Microbiol.">
        <title>The Global Catalogue of Microorganisms (GCM) 10K type strain sequencing project: providing services to taxonomists for standard genome sequencing and annotation.</title>
        <authorList>
            <consortium name="The Broad Institute Genomics Platform"/>
            <consortium name="The Broad Institute Genome Sequencing Center for Infectious Disease"/>
            <person name="Wu L."/>
            <person name="Ma J."/>
        </authorList>
    </citation>
    <scope>NUCLEOTIDE SEQUENCE [LARGE SCALE GENOMIC DNA]</scope>
    <source>
        <strain evidence="2">KACC 14249</strain>
    </source>
</reference>
<dbReference type="RefSeq" id="WP_345717801.1">
    <property type="nucleotide sequence ID" value="NZ_BAABFP010000007.1"/>
</dbReference>
<proteinExistence type="predicted"/>
<accession>A0ABW1JKP8</accession>
<dbReference type="Proteomes" id="UP001596189">
    <property type="component" value="Unassembled WGS sequence"/>
</dbReference>
<sequence>MSGRDDHSLELTQCPECDALAEVLARFTLASTEGLVEHVRVTCLNKHGFVMPAERLVPERLVAEPSQRHQARARRRRD</sequence>
<dbReference type="EMBL" id="JBHSRD010000008">
    <property type="protein sequence ID" value="MFC6009283.1"/>
    <property type="molecule type" value="Genomic_DNA"/>
</dbReference>
<keyword evidence="2" id="KW-1185">Reference proteome</keyword>
<evidence type="ECO:0000313" key="2">
    <source>
        <dbReference type="Proteomes" id="UP001596189"/>
    </source>
</evidence>
<gene>
    <name evidence="1" type="ORF">ACFQDO_19305</name>
</gene>
<evidence type="ECO:0008006" key="3">
    <source>
        <dbReference type="Google" id="ProtNLM"/>
    </source>
</evidence>
<protein>
    <recommendedName>
        <fullName evidence="3">Small CPxCG-related zinc finger protein</fullName>
    </recommendedName>
</protein>